<dbReference type="STRING" id="984486.A0A1E3QTV9"/>
<dbReference type="InterPro" id="IPR000679">
    <property type="entry name" value="Znf_GATA"/>
</dbReference>
<dbReference type="GO" id="GO:0008270">
    <property type="term" value="F:zinc ion binding"/>
    <property type="evidence" value="ECO:0007669"/>
    <property type="project" value="UniProtKB-KW"/>
</dbReference>
<proteinExistence type="predicted"/>
<feature type="compositionally biased region" description="Pro residues" evidence="7">
    <location>
        <begin position="109"/>
        <end position="121"/>
    </location>
</feature>
<dbReference type="SUPFAM" id="SSF57716">
    <property type="entry name" value="Glucocorticoid receptor-like (DNA-binding domain)"/>
    <property type="match status" value="1"/>
</dbReference>
<dbReference type="OrthoDB" id="2162994at2759"/>
<dbReference type="GeneID" id="30148829"/>
<dbReference type="RefSeq" id="XP_018986451.1">
    <property type="nucleotide sequence ID" value="XM_019130976.1"/>
</dbReference>
<evidence type="ECO:0000256" key="4">
    <source>
        <dbReference type="ARBA" id="ARBA00023015"/>
    </source>
</evidence>
<dbReference type="PANTHER" id="PTHR47172">
    <property type="entry name" value="OS01G0976800 PROTEIN"/>
    <property type="match status" value="1"/>
</dbReference>
<evidence type="ECO:0000256" key="5">
    <source>
        <dbReference type="ARBA" id="ARBA00023163"/>
    </source>
</evidence>
<dbReference type="PROSITE" id="PS50114">
    <property type="entry name" value="GATA_ZN_FINGER_2"/>
    <property type="match status" value="1"/>
</dbReference>
<evidence type="ECO:0000256" key="6">
    <source>
        <dbReference type="PROSITE-ProRule" id="PRU00094"/>
    </source>
</evidence>
<dbReference type="Proteomes" id="UP000094336">
    <property type="component" value="Unassembled WGS sequence"/>
</dbReference>
<evidence type="ECO:0000256" key="3">
    <source>
        <dbReference type="ARBA" id="ARBA00022833"/>
    </source>
</evidence>
<feature type="region of interest" description="Disordered" evidence="7">
    <location>
        <begin position="75"/>
        <end position="121"/>
    </location>
</feature>
<organism evidence="9 10">
    <name type="scientific">Babjeviella inositovora NRRL Y-12698</name>
    <dbReference type="NCBI Taxonomy" id="984486"/>
    <lineage>
        <taxon>Eukaryota</taxon>
        <taxon>Fungi</taxon>
        <taxon>Dikarya</taxon>
        <taxon>Ascomycota</taxon>
        <taxon>Saccharomycotina</taxon>
        <taxon>Pichiomycetes</taxon>
        <taxon>Serinales incertae sedis</taxon>
        <taxon>Babjeviella</taxon>
    </lineage>
</organism>
<keyword evidence="2 6" id="KW-0863">Zinc-finger</keyword>
<name>A0A1E3QTV9_9ASCO</name>
<dbReference type="GO" id="GO:0043565">
    <property type="term" value="F:sequence-specific DNA binding"/>
    <property type="evidence" value="ECO:0007669"/>
    <property type="project" value="InterPro"/>
</dbReference>
<sequence>MPTNTGLRLPSISTITAKAFNAHSPRSAASPLLDRKEHGFTDTPNSLKLAATYSSSDSLNHAIENARKATRMLEEYRDRQNSPPQQPRSHSFSTPSHIEHNATGSPLSYPTPPPPPQTFHPYYAPPTMVPQLIPQPMQAPALNEPQCQRCGSTETPEWRRGPNGSRTLCNACGLYHAKLVKRKGPEAAAKEIMQKKIRVTNAKNGQKILISAASGSRGSSKGKHVVLNQMQYDKLNHQLAQQQHQMHQMHTQQMPPQGYYPVPAYGYYPPPLTMVPTTVAPPHYTGYPIEAHMHPLEQRH</sequence>
<dbReference type="Pfam" id="PF00320">
    <property type="entry name" value="GATA"/>
    <property type="match status" value="1"/>
</dbReference>
<dbReference type="SMART" id="SM00401">
    <property type="entry name" value="ZnF_GATA"/>
    <property type="match status" value="1"/>
</dbReference>
<keyword evidence="4" id="KW-0805">Transcription regulation</keyword>
<dbReference type="GO" id="GO:0006355">
    <property type="term" value="P:regulation of DNA-templated transcription"/>
    <property type="evidence" value="ECO:0007669"/>
    <property type="project" value="InterPro"/>
</dbReference>
<dbReference type="AlphaFoldDB" id="A0A1E3QTV9"/>
<evidence type="ECO:0000256" key="7">
    <source>
        <dbReference type="SAM" id="MobiDB-lite"/>
    </source>
</evidence>
<reference evidence="10" key="1">
    <citation type="submission" date="2016-05" db="EMBL/GenBank/DDBJ databases">
        <title>Comparative genomics of biotechnologically important yeasts.</title>
        <authorList>
            <consortium name="DOE Joint Genome Institute"/>
            <person name="Riley R."/>
            <person name="Haridas S."/>
            <person name="Wolfe K.H."/>
            <person name="Lopes M.R."/>
            <person name="Hittinger C.T."/>
            <person name="Goker M."/>
            <person name="Salamov A."/>
            <person name="Wisecaver J."/>
            <person name="Long T.M."/>
            <person name="Aerts A.L."/>
            <person name="Barry K."/>
            <person name="Choi C."/>
            <person name="Clum A."/>
            <person name="Coughlan A.Y."/>
            <person name="Deshpande S."/>
            <person name="Douglass A.P."/>
            <person name="Hanson S.J."/>
            <person name="Klenk H.-P."/>
            <person name="Labutti K."/>
            <person name="Lapidus A."/>
            <person name="Lindquist E."/>
            <person name="Lipzen A."/>
            <person name="Meier-Kolthoff J.P."/>
            <person name="Ohm R.A."/>
            <person name="Otillar R.P."/>
            <person name="Pangilinan J."/>
            <person name="Peng Y."/>
            <person name="Rokas A."/>
            <person name="Rosa C.A."/>
            <person name="Scheuner C."/>
            <person name="Sibirny A.A."/>
            <person name="Slot J.C."/>
            <person name="Stielow J.B."/>
            <person name="Sun H."/>
            <person name="Kurtzman C.P."/>
            <person name="Blackwell M."/>
            <person name="Grigoriev I.V."/>
            <person name="Jeffries T.W."/>
        </authorList>
    </citation>
    <scope>NUCLEOTIDE SEQUENCE [LARGE SCALE GENOMIC DNA]</scope>
    <source>
        <strain evidence="10">NRRL Y-12698</strain>
    </source>
</reference>
<keyword evidence="1" id="KW-0479">Metal-binding</keyword>
<dbReference type="EMBL" id="KV454428">
    <property type="protein sequence ID" value="ODQ81123.1"/>
    <property type="molecule type" value="Genomic_DNA"/>
</dbReference>
<dbReference type="InterPro" id="IPR013088">
    <property type="entry name" value="Znf_NHR/GATA"/>
</dbReference>
<dbReference type="CDD" id="cd00202">
    <property type="entry name" value="ZnF_GATA"/>
    <property type="match status" value="1"/>
</dbReference>
<keyword evidence="3" id="KW-0862">Zinc</keyword>
<evidence type="ECO:0000256" key="1">
    <source>
        <dbReference type="ARBA" id="ARBA00022723"/>
    </source>
</evidence>
<feature type="domain" description="GATA-type" evidence="8">
    <location>
        <begin position="146"/>
        <end position="176"/>
    </location>
</feature>
<gene>
    <name evidence="9" type="ORF">BABINDRAFT_174910</name>
</gene>
<dbReference type="PANTHER" id="PTHR47172:SF24">
    <property type="entry name" value="GATA ZINC FINGER DOMAIN-CONTAINING PROTEIN 14-RELATED"/>
    <property type="match status" value="1"/>
</dbReference>
<feature type="region of interest" description="Disordered" evidence="7">
    <location>
        <begin position="23"/>
        <end position="44"/>
    </location>
</feature>
<feature type="compositionally biased region" description="Polar residues" evidence="7">
    <location>
        <begin position="81"/>
        <end position="96"/>
    </location>
</feature>
<evidence type="ECO:0000313" key="9">
    <source>
        <dbReference type="EMBL" id="ODQ81123.1"/>
    </source>
</evidence>
<evidence type="ECO:0000259" key="8">
    <source>
        <dbReference type="PROSITE" id="PS50114"/>
    </source>
</evidence>
<dbReference type="Gene3D" id="3.30.50.10">
    <property type="entry name" value="Erythroid Transcription Factor GATA-1, subunit A"/>
    <property type="match status" value="1"/>
</dbReference>
<keyword evidence="5" id="KW-0804">Transcription</keyword>
<evidence type="ECO:0000256" key="2">
    <source>
        <dbReference type="ARBA" id="ARBA00022771"/>
    </source>
</evidence>
<protein>
    <recommendedName>
        <fullName evidence="8">GATA-type domain-containing protein</fullName>
    </recommendedName>
</protein>
<keyword evidence="10" id="KW-1185">Reference proteome</keyword>
<accession>A0A1E3QTV9</accession>
<evidence type="ECO:0000313" key="10">
    <source>
        <dbReference type="Proteomes" id="UP000094336"/>
    </source>
</evidence>